<protein>
    <submittedName>
        <fullName evidence="3">HAD family hydrolase</fullName>
    </submittedName>
</protein>
<dbReference type="EMBL" id="QYAC01000001">
    <property type="protein sequence ID" value="MBL3677838.1"/>
    <property type="molecule type" value="Genomic_DNA"/>
</dbReference>
<accession>A0ABS1SEV4</accession>
<gene>
    <name evidence="3" type="ORF">D3230_00760</name>
</gene>
<dbReference type="Proteomes" id="UP001645859">
    <property type="component" value="Unassembled WGS sequence"/>
</dbReference>
<name>A0ABS1SEV4_9MICO</name>
<dbReference type="PANTHER" id="PTHR43316:SF3">
    <property type="entry name" value="HALOACID DEHALOGENASE, TYPE II (AFU_ORTHOLOGUE AFUA_2G07750)-RELATED"/>
    <property type="match status" value="1"/>
</dbReference>
<dbReference type="InterPro" id="IPR006439">
    <property type="entry name" value="HAD-SF_hydro_IA"/>
</dbReference>
<dbReference type="SFLD" id="SFLDS00003">
    <property type="entry name" value="Haloacid_Dehalogenase"/>
    <property type="match status" value="1"/>
</dbReference>
<comment type="caution">
    <text evidence="3">The sequence shown here is derived from an EMBL/GenBank/DDBJ whole genome shotgun (WGS) entry which is preliminary data.</text>
</comment>
<reference evidence="3 4" key="1">
    <citation type="submission" date="2018-09" db="EMBL/GenBank/DDBJ databases">
        <title>Comparative genomics of Leucobacter spp.</title>
        <authorList>
            <person name="Reis A.C."/>
            <person name="Kolvenbach B.A."/>
            <person name="Corvini P.F.X."/>
            <person name="Nunes O.C."/>
        </authorList>
    </citation>
    <scope>NUCLEOTIDE SEQUENCE [LARGE SCALE GENOMIC DNA]</scope>
    <source>
        <strain evidence="3 4">TAN 31504</strain>
    </source>
</reference>
<keyword evidence="1 3" id="KW-0378">Hydrolase</keyword>
<dbReference type="SUPFAM" id="SSF56784">
    <property type="entry name" value="HAD-like"/>
    <property type="match status" value="1"/>
</dbReference>
<dbReference type="InterPro" id="IPR023214">
    <property type="entry name" value="HAD_sf"/>
</dbReference>
<evidence type="ECO:0000313" key="4">
    <source>
        <dbReference type="Proteomes" id="UP001645859"/>
    </source>
</evidence>
<dbReference type="SFLD" id="SFLDG01129">
    <property type="entry name" value="C1.5:_HAD__Beta-PGM__Phosphata"/>
    <property type="match status" value="1"/>
</dbReference>
<feature type="region of interest" description="Disordered" evidence="2">
    <location>
        <begin position="232"/>
        <end position="254"/>
    </location>
</feature>
<evidence type="ECO:0000256" key="1">
    <source>
        <dbReference type="ARBA" id="ARBA00022801"/>
    </source>
</evidence>
<organism evidence="3 4">
    <name type="scientific">Leucobacter chromiireducens subsp. solipictus</name>
    <dbReference type="NCBI Taxonomy" id="398235"/>
    <lineage>
        <taxon>Bacteria</taxon>
        <taxon>Bacillati</taxon>
        <taxon>Actinomycetota</taxon>
        <taxon>Actinomycetes</taxon>
        <taxon>Micrococcales</taxon>
        <taxon>Microbacteriaceae</taxon>
        <taxon>Leucobacter</taxon>
    </lineage>
</organism>
<dbReference type="GO" id="GO:0016787">
    <property type="term" value="F:hydrolase activity"/>
    <property type="evidence" value="ECO:0007669"/>
    <property type="project" value="UniProtKB-KW"/>
</dbReference>
<dbReference type="PANTHER" id="PTHR43316">
    <property type="entry name" value="HYDROLASE, HALOACID DELAHOGENASE-RELATED"/>
    <property type="match status" value="1"/>
</dbReference>
<dbReference type="Gene3D" id="1.10.150.720">
    <property type="entry name" value="Haloacid dehalogenase-like hydrolase"/>
    <property type="match status" value="1"/>
</dbReference>
<proteinExistence type="predicted"/>
<evidence type="ECO:0000256" key="2">
    <source>
        <dbReference type="SAM" id="MobiDB-lite"/>
    </source>
</evidence>
<keyword evidence="4" id="KW-1185">Reference proteome</keyword>
<dbReference type="PRINTS" id="PR00413">
    <property type="entry name" value="HADHALOGNASE"/>
</dbReference>
<dbReference type="Pfam" id="PF13419">
    <property type="entry name" value="HAD_2"/>
    <property type="match status" value="1"/>
</dbReference>
<dbReference type="NCBIfam" id="TIGR01549">
    <property type="entry name" value="HAD-SF-IA-v1"/>
    <property type="match status" value="1"/>
</dbReference>
<dbReference type="InterPro" id="IPR044924">
    <property type="entry name" value="HAD-SF_hydro_IA_REG-2-like_cap"/>
</dbReference>
<evidence type="ECO:0000313" key="3">
    <source>
        <dbReference type="EMBL" id="MBL3677838.1"/>
    </source>
</evidence>
<dbReference type="InterPro" id="IPR036412">
    <property type="entry name" value="HAD-like_sf"/>
</dbReference>
<dbReference type="InterPro" id="IPR041492">
    <property type="entry name" value="HAD_2"/>
</dbReference>
<dbReference type="Gene3D" id="3.40.50.1000">
    <property type="entry name" value="HAD superfamily/HAD-like"/>
    <property type="match status" value="1"/>
</dbReference>
<dbReference type="InterPro" id="IPR051540">
    <property type="entry name" value="S-2-haloacid_dehalogenase"/>
</dbReference>
<sequence>MMTHVYFDFFGTLVDYDPDIHPADANAPHGATTRLGLELSPDQASAAWETAWSELDGRAQESGRECSMWEIARRFFELSGVPQAPHAAVDRLVDEYLAAWTANIQLASDVPACLRELSAAGLQLSVVSNTHHPRLVQEQLARFGIAGSFRRVHTSVEIGWRKPRPELFDTVLERDGIVASQAAFVGDTWTADVAGPRAAGMRAYYVGVPAAGRVPVPMRELAARIRAANMELPGDGPARISSRRPHPSRPDPAR</sequence>